<evidence type="ECO:0000256" key="1">
    <source>
        <dbReference type="SAM" id="MobiDB-lite"/>
    </source>
</evidence>
<reference evidence="3" key="1">
    <citation type="submission" date="2020-10" db="EMBL/GenBank/DDBJ databases">
        <authorList>
            <person name="Castelo-Branco R."/>
            <person name="Eusebio N."/>
            <person name="Adriana R."/>
            <person name="Vieira A."/>
            <person name="Brugerolle De Fraissinette N."/>
            <person name="Rezende De Castro R."/>
            <person name="Schneider M.P."/>
            <person name="Vasconcelos V."/>
            <person name="Leao P.N."/>
        </authorList>
    </citation>
    <scope>NUCLEOTIDE SEQUENCE</scope>
    <source>
        <strain evidence="3">LEGE 07310</strain>
    </source>
</reference>
<feature type="domain" description="Pyridoxamine 5'-phosphate oxidase Alr4036 family FMN-binding" evidence="2">
    <location>
        <begin position="4"/>
        <end position="96"/>
    </location>
</feature>
<name>A0A8J7AQ14_9CYAN</name>
<feature type="compositionally biased region" description="Basic and acidic residues" evidence="1">
    <location>
        <begin position="129"/>
        <end position="138"/>
    </location>
</feature>
<gene>
    <name evidence="3" type="ORF">IQ241_17700</name>
</gene>
<dbReference type="Gene3D" id="2.30.110.10">
    <property type="entry name" value="Electron Transport, Fmn-binding Protein, Chain A"/>
    <property type="match status" value="1"/>
</dbReference>
<dbReference type="Pfam" id="PF12766">
    <property type="entry name" value="Pyridox_oxase_2"/>
    <property type="match status" value="1"/>
</dbReference>
<protein>
    <submittedName>
        <fullName evidence="3">Pyridoxamine 5'-phosphate oxidase family protein</fullName>
    </submittedName>
</protein>
<evidence type="ECO:0000313" key="3">
    <source>
        <dbReference type="EMBL" id="MBE9079110.1"/>
    </source>
</evidence>
<dbReference type="InterPro" id="IPR024624">
    <property type="entry name" value="Pyridox_Oxase_Alr4036_FMN-bd"/>
</dbReference>
<dbReference type="EMBL" id="JADEXG010000047">
    <property type="protein sequence ID" value="MBE9079110.1"/>
    <property type="molecule type" value="Genomic_DNA"/>
</dbReference>
<dbReference type="Proteomes" id="UP000636505">
    <property type="component" value="Unassembled WGS sequence"/>
</dbReference>
<dbReference type="PANTHER" id="PTHR28243">
    <property type="entry name" value="AGL049CP"/>
    <property type="match status" value="1"/>
</dbReference>
<dbReference type="RefSeq" id="WP_193909716.1">
    <property type="nucleotide sequence ID" value="NZ_JADEXG010000047.1"/>
</dbReference>
<dbReference type="GO" id="GO:0010181">
    <property type="term" value="F:FMN binding"/>
    <property type="evidence" value="ECO:0007669"/>
    <property type="project" value="InterPro"/>
</dbReference>
<proteinExistence type="predicted"/>
<accession>A0A8J7AQ14</accession>
<dbReference type="SUPFAM" id="SSF50475">
    <property type="entry name" value="FMN-binding split barrel"/>
    <property type="match status" value="1"/>
</dbReference>
<dbReference type="InterPro" id="IPR024015">
    <property type="entry name" value="Pyridox_Oxase_FMN-dep_Alr4036"/>
</dbReference>
<evidence type="ECO:0000313" key="4">
    <source>
        <dbReference type="Proteomes" id="UP000636505"/>
    </source>
</evidence>
<keyword evidence="4" id="KW-1185">Reference proteome</keyword>
<evidence type="ECO:0000259" key="2">
    <source>
        <dbReference type="Pfam" id="PF12766"/>
    </source>
</evidence>
<comment type="caution">
    <text evidence="3">The sequence shown here is derived from an EMBL/GenBank/DDBJ whole genome shotgun (WGS) entry which is preliminary data.</text>
</comment>
<dbReference type="NCBIfam" id="TIGR04026">
    <property type="entry name" value="PPOX_FMN_cyano"/>
    <property type="match status" value="1"/>
</dbReference>
<feature type="region of interest" description="Disordered" evidence="1">
    <location>
        <begin position="124"/>
        <end position="144"/>
    </location>
</feature>
<dbReference type="PANTHER" id="PTHR28243:SF1">
    <property type="entry name" value="PYRIDOXAMINE 5'-PHOSPHATE OXIDASE ALR4036 FAMILY FMN-BINDING DOMAIN-CONTAINING PROTEIN"/>
    <property type="match status" value="1"/>
</dbReference>
<dbReference type="AlphaFoldDB" id="A0A8J7AQ14"/>
<sequence>MNLAPWRPLVARALHRNRAQAESRYLQLATVRGSGQPANRTVVFRGFLEDSDCLQFAVDRRSEKIHQLEACPWGEVCWYFTKTREQFRVLGRLTLVDRDTAEPPLAAARDALWQNLSGSARKQFAWPHPQHERARKAAFEPPQPDPNQPLPQFCLLLLAPETVDHLELQGDPQNRCIYELKQTWMSRAVNP</sequence>
<dbReference type="InterPro" id="IPR012349">
    <property type="entry name" value="Split_barrel_FMN-bd"/>
</dbReference>
<organism evidence="3 4">
    <name type="scientific">Vasconcelosia minhoensis LEGE 07310</name>
    <dbReference type="NCBI Taxonomy" id="915328"/>
    <lineage>
        <taxon>Bacteria</taxon>
        <taxon>Bacillati</taxon>
        <taxon>Cyanobacteriota</taxon>
        <taxon>Cyanophyceae</taxon>
        <taxon>Nodosilineales</taxon>
        <taxon>Cymatolegaceae</taxon>
        <taxon>Vasconcelosia</taxon>
        <taxon>Vasconcelosia minhoensis</taxon>
    </lineage>
</organism>